<sequence length="227" mass="24264">MTVGGGATVAPLLLLSTDATMPFTVIAATAGTTVVDGSDPRSGTTMTTGDDDGAPAAAPAPPPPPSPSSPAIAPAWPAHCTITAAAPMHTTSTSSRGPMMLVRKLLMLPRASQPPPAMHQPRFGSVEPLLHRASITEPQRERNNELFFSHTQPGRLRTHYALCTGLYSLKASYTRARSGTGNRELIEVSFINKQDTGHWIFVTDKSRHYVGCRVYFHTAQHTHTLTG</sequence>
<evidence type="ECO:0000313" key="3">
    <source>
        <dbReference type="EMBL" id="MBW47285.1"/>
    </source>
</evidence>
<feature type="signal peptide" evidence="2">
    <location>
        <begin position="1"/>
        <end position="19"/>
    </location>
</feature>
<accession>A0A2M4B2L7</accession>
<protein>
    <submittedName>
        <fullName evidence="3">Putative secreted protein</fullName>
    </submittedName>
</protein>
<proteinExistence type="predicted"/>
<reference evidence="3" key="1">
    <citation type="submission" date="2018-01" db="EMBL/GenBank/DDBJ databases">
        <title>An insight into the sialome of Amazonian anophelines.</title>
        <authorList>
            <person name="Ribeiro J.M."/>
            <person name="Scarpassa V."/>
            <person name="Calvo E."/>
        </authorList>
    </citation>
    <scope>NUCLEOTIDE SEQUENCE</scope>
    <source>
        <tissue evidence="3">Salivary glands</tissue>
    </source>
</reference>
<dbReference type="AlphaFoldDB" id="A0A2M4B2L7"/>
<evidence type="ECO:0000256" key="1">
    <source>
        <dbReference type="SAM" id="MobiDB-lite"/>
    </source>
</evidence>
<organism evidence="3">
    <name type="scientific">Anopheles triannulatus</name>
    <dbReference type="NCBI Taxonomy" id="58253"/>
    <lineage>
        <taxon>Eukaryota</taxon>
        <taxon>Metazoa</taxon>
        <taxon>Ecdysozoa</taxon>
        <taxon>Arthropoda</taxon>
        <taxon>Hexapoda</taxon>
        <taxon>Insecta</taxon>
        <taxon>Pterygota</taxon>
        <taxon>Neoptera</taxon>
        <taxon>Endopterygota</taxon>
        <taxon>Diptera</taxon>
        <taxon>Nematocera</taxon>
        <taxon>Culicoidea</taxon>
        <taxon>Culicidae</taxon>
        <taxon>Anophelinae</taxon>
        <taxon>Anopheles</taxon>
    </lineage>
</organism>
<dbReference type="EMBL" id="GGFK01013964">
    <property type="protein sequence ID" value="MBW47285.1"/>
    <property type="molecule type" value="Transcribed_RNA"/>
</dbReference>
<feature type="chain" id="PRO_5014675970" evidence="2">
    <location>
        <begin position="20"/>
        <end position="227"/>
    </location>
</feature>
<evidence type="ECO:0000256" key="2">
    <source>
        <dbReference type="SAM" id="SignalP"/>
    </source>
</evidence>
<feature type="region of interest" description="Disordered" evidence="1">
    <location>
        <begin position="33"/>
        <end position="74"/>
    </location>
</feature>
<name>A0A2M4B2L7_9DIPT</name>
<keyword evidence="2" id="KW-0732">Signal</keyword>
<feature type="compositionally biased region" description="Pro residues" evidence="1">
    <location>
        <begin position="58"/>
        <end position="68"/>
    </location>
</feature>